<dbReference type="Gene3D" id="2.60.120.260">
    <property type="entry name" value="Galactose-binding domain-like"/>
    <property type="match status" value="2"/>
</dbReference>
<feature type="chain" id="PRO_5046624184" evidence="2">
    <location>
        <begin position="27"/>
        <end position="1096"/>
    </location>
</feature>
<proteinExistence type="predicted"/>
<keyword evidence="1" id="KW-0378">Hydrolase</keyword>
<dbReference type="SUPFAM" id="SSF50998">
    <property type="entry name" value="Quinoprotein alcohol dehydrogenase-like"/>
    <property type="match status" value="1"/>
</dbReference>
<feature type="domain" description="CBM-cenC" evidence="3">
    <location>
        <begin position="205"/>
        <end position="333"/>
    </location>
</feature>
<evidence type="ECO:0000313" key="5">
    <source>
        <dbReference type="Proteomes" id="UP000826651"/>
    </source>
</evidence>
<dbReference type="InterPro" id="IPR011047">
    <property type="entry name" value="Quinoprotein_ADH-like_sf"/>
</dbReference>
<reference evidence="4 5" key="1">
    <citation type="submission" date="2021-04" db="EMBL/GenBank/DDBJ databases">
        <title>Ruania sp. nov., isolated from sandy soil of mangrove forest.</title>
        <authorList>
            <person name="Ge X."/>
            <person name="Huang R."/>
            <person name="Liu W."/>
        </authorList>
    </citation>
    <scope>NUCLEOTIDE SEQUENCE [LARGE SCALE GENOMIC DNA]</scope>
    <source>
        <strain evidence="4 5">N2-46</strain>
    </source>
</reference>
<gene>
    <name evidence="4" type="ORF">KCQ71_25595</name>
</gene>
<evidence type="ECO:0000313" key="4">
    <source>
        <dbReference type="EMBL" id="MBZ2199542.1"/>
    </source>
</evidence>
<dbReference type="Proteomes" id="UP000826651">
    <property type="component" value="Unassembled WGS sequence"/>
</dbReference>
<evidence type="ECO:0000259" key="3">
    <source>
        <dbReference type="Pfam" id="PF02018"/>
    </source>
</evidence>
<keyword evidence="2" id="KW-0732">Signal</keyword>
<evidence type="ECO:0000256" key="2">
    <source>
        <dbReference type="SAM" id="SignalP"/>
    </source>
</evidence>
<dbReference type="Pfam" id="PF02018">
    <property type="entry name" value="CBM_4_9"/>
    <property type="match status" value="1"/>
</dbReference>
<dbReference type="InterPro" id="IPR015943">
    <property type="entry name" value="WD40/YVTN_repeat-like_dom_sf"/>
</dbReference>
<feature type="signal peptide" evidence="2">
    <location>
        <begin position="1"/>
        <end position="26"/>
    </location>
</feature>
<dbReference type="Gene3D" id="2.130.10.10">
    <property type="entry name" value="YVTN repeat-like/Quinoprotein amine dehydrogenase"/>
    <property type="match status" value="2"/>
</dbReference>
<dbReference type="RefSeq" id="WP_223411540.1">
    <property type="nucleotide sequence ID" value="NZ_JAGSHT010000030.1"/>
</dbReference>
<comment type="caution">
    <text evidence="4">The sequence shown here is derived from an EMBL/GenBank/DDBJ whole genome shotgun (WGS) entry which is preliminary data.</text>
</comment>
<dbReference type="InterPro" id="IPR003305">
    <property type="entry name" value="CenC_carb-bd"/>
</dbReference>
<name>A0ABS7SHJ9_9MICO</name>
<organism evidence="4 5">
    <name type="scientific">Occultella gossypii</name>
    <dbReference type="NCBI Taxonomy" id="2800820"/>
    <lineage>
        <taxon>Bacteria</taxon>
        <taxon>Bacillati</taxon>
        <taxon>Actinomycetota</taxon>
        <taxon>Actinomycetes</taxon>
        <taxon>Micrococcales</taxon>
        <taxon>Ruaniaceae</taxon>
        <taxon>Occultella</taxon>
    </lineage>
</organism>
<evidence type="ECO:0000256" key="1">
    <source>
        <dbReference type="ARBA" id="ARBA00022801"/>
    </source>
</evidence>
<keyword evidence="5" id="KW-1185">Reference proteome</keyword>
<accession>A0ABS7SHJ9</accession>
<dbReference type="InterPro" id="IPR008979">
    <property type="entry name" value="Galactose-bd-like_sf"/>
</dbReference>
<dbReference type="SUPFAM" id="SSF63825">
    <property type="entry name" value="YWTD domain"/>
    <property type="match status" value="1"/>
</dbReference>
<protein>
    <submittedName>
        <fullName evidence="4">Carbohydrate binding domain-containing protein</fullName>
    </submittedName>
</protein>
<dbReference type="SUPFAM" id="SSF49785">
    <property type="entry name" value="Galactose-binding domain-like"/>
    <property type="match status" value="2"/>
</dbReference>
<dbReference type="EMBL" id="JAGSHT010000030">
    <property type="protein sequence ID" value="MBZ2199542.1"/>
    <property type="molecule type" value="Genomic_DNA"/>
</dbReference>
<sequence>MSRRTTTRGIATLAAAALALPLAAVAAGAAPTAPSVGAQATGDVALVNAGFEDDLAADGSIPGWSLWGVARPDTVFAVSPDRANSGARSLLLDDNHATYGLGIESDPFAVEVGSTYTAEAMLDVERDAVSVWIRFYDAAGALVGSEWTGSGVTDGRWVATTATATGPAGAVTGTVLLYSGGASTGRGYVDDVRVDVTRPVAELPLTNGGFEDGAIDPVTGWAIDGTVWENQSIGLTDALAHGGSRSLRIEDNNSVRGVSLQSEPFRVQPGIVYQASAWMNLERGPLGLYVRYFDSGGNRLVNQAVWADANGDDWQEVTFAVAAPAGAVTGTVLLNSSTAGLGSGYVDDVAMVATDQEPPVPPLPPRPTPEQIVAQNPNLTHLGAPVSSRIITNMVLGEEDGVSMTYGVYRGNAASGSPATLVVADTATGAIVRTIPLAGTDHATEIRRSTDGRIYMVTSNLTLWTYDPATHEARNIGLINPASPSDGYGWSLADGPDGTMYIGTYPQGLLFRYDPADDSITNLGRVDETQAYIRALAYDHERGNLYVGVGGSSAQIYKIGADGTKTALLTEENAPGAGDESFITSFTFVGDRLFARLNPSRLTVITAADEVEFIGADRSMFGYNVAQRPDDPNTYIFTTSTFWEYNALTQEVRNTGVPSNGFLNDSRWVERDDPQWPGWTLQAATGNGVAAYNPDTGQVTSAAIGYTNPVTVQKLFLGPDSMYASGYMVGLAPFDSVTGEHGTTVQAGQYESSAVRNGRLLLGAYGNGRLMEYDPVTGANPRQIFSLEAEDQDRPFGLDYDPVGDRIFMGTVAHYGHNQGALTVYDFATDTKTVYTDEIVTEQSVIDVLYHDGLVYVGTTIDGGLGAAPSGQTDAHFIVFDPDTGQVVRDLIPVAGDEGVTGLLLGPDGLIWGVSEDTVFKYDPATGEIVYSEKMLAARYGTATVWAHAYLTVGADGNVYGSNRFTFFRIDPQTMEHTTIVNGVGSYAVADEAGDVLFSTGAQVFRYDVPEPVTPQDVVFTDLAGPARDRYTIPDVEGVEYLVAGEVAPAGVHAASGEVSVTAMATEGHVIAAGATTGWSHSFQWRRVPEVPANSS</sequence>